<dbReference type="InterPro" id="IPR033749">
    <property type="entry name" value="Polyprenyl_synt_CS"/>
</dbReference>
<dbReference type="EMBL" id="LEKT01000020">
    <property type="protein sequence ID" value="KMO86563.1"/>
    <property type="molecule type" value="Genomic_DNA"/>
</dbReference>
<dbReference type="AlphaFoldDB" id="A0A0J6WWJ1"/>
<dbReference type="GO" id="GO:0046872">
    <property type="term" value="F:metal ion binding"/>
    <property type="evidence" value="ECO:0007669"/>
    <property type="project" value="UniProtKB-KW"/>
</dbReference>
<keyword evidence="5" id="KW-0460">Magnesium</keyword>
<keyword evidence="8" id="KW-1185">Reference proteome</keyword>
<evidence type="ECO:0000256" key="4">
    <source>
        <dbReference type="ARBA" id="ARBA00022723"/>
    </source>
</evidence>
<evidence type="ECO:0000313" key="7">
    <source>
        <dbReference type="EMBL" id="KMO86563.1"/>
    </source>
</evidence>
<accession>A0A0J6WWJ1</accession>
<evidence type="ECO:0000256" key="3">
    <source>
        <dbReference type="ARBA" id="ARBA00022679"/>
    </source>
</evidence>
<dbReference type="InParanoid" id="A0A0J6WWJ1"/>
<evidence type="ECO:0000256" key="5">
    <source>
        <dbReference type="ARBA" id="ARBA00022842"/>
    </source>
</evidence>
<dbReference type="InterPro" id="IPR000092">
    <property type="entry name" value="Polyprenyl_synt"/>
</dbReference>
<name>A0A0J6WWJ1_9FIRM</name>
<dbReference type="InterPro" id="IPR008949">
    <property type="entry name" value="Isoprenoid_synthase_dom_sf"/>
</dbReference>
<keyword evidence="3 6" id="KW-0808">Transferase</keyword>
<organism evidence="7 8">
    <name type="scientific">Megasphaera cerevisiae DSM 20462</name>
    <dbReference type="NCBI Taxonomy" id="1122219"/>
    <lineage>
        <taxon>Bacteria</taxon>
        <taxon>Bacillati</taxon>
        <taxon>Bacillota</taxon>
        <taxon>Negativicutes</taxon>
        <taxon>Veillonellales</taxon>
        <taxon>Veillonellaceae</taxon>
        <taxon>Megasphaera</taxon>
    </lineage>
</organism>
<dbReference type="RefSeq" id="WP_072061794.1">
    <property type="nucleotide sequence ID" value="NZ_LEKT01000020.1"/>
</dbReference>
<comment type="caution">
    <text evidence="7">The sequence shown here is derived from an EMBL/GenBank/DDBJ whole genome shotgun (WGS) entry which is preliminary data.</text>
</comment>
<dbReference type="PANTHER" id="PTHR12001">
    <property type="entry name" value="GERANYLGERANYL PYROPHOSPHATE SYNTHASE"/>
    <property type="match status" value="1"/>
</dbReference>
<dbReference type="SUPFAM" id="SSF48576">
    <property type="entry name" value="Terpenoid synthases"/>
    <property type="match status" value="1"/>
</dbReference>
<dbReference type="PANTHER" id="PTHR12001:SF69">
    <property type="entry name" value="ALL TRANS-POLYPRENYL-DIPHOSPHATE SYNTHASE PDSS1"/>
    <property type="match status" value="1"/>
</dbReference>
<proteinExistence type="inferred from homology"/>
<dbReference type="GO" id="GO:0008299">
    <property type="term" value="P:isoprenoid biosynthetic process"/>
    <property type="evidence" value="ECO:0007669"/>
    <property type="project" value="InterPro"/>
</dbReference>
<dbReference type="STRING" id="39029.BSR42_05770"/>
<gene>
    <name evidence="7" type="ORF">AB840_07555</name>
</gene>
<evidence type="ECO:0000256" key="6">
    <source>
        <dbReference type="RuleBase" id="RU004466"/>
    </source>
</evidence>
<protein>
    <submittedName>
        <fullName evidence="7">Polyprenyl synthetase</fullName>
    </submittedName>
</protein>
<dbReference type="GO" id="GO:0004659">
    <property type="term" value="F:prenyltransferase activity"/>
    <property type="evidence" value="ECO:0007669"/>
    <property type="project" value="InterPro"/>
</dbReference>
<keyword evidence="4" id="KW-0479">Metal-binding</keyword>
<dbReference type="Gene3D" id="1.10.600.10">
    <property type="entry name" value="Farnesyl Diphosphate Synthase"/>
    <property type="match status" value="1"/>
</dbReference>
<evidence type="ECO:0000313" key="8">
    <source>
        <dbReference type="Proteomes" id="UP000036503"/>
    </source>
</evidence>
<evidence type="ECO:0000256" key="1">
    <source>
        <dbReference type="ARBA" id="ARBA00001946"/>
    </source>
</evidence>
<dbReference type="Pfam" id="PF00348">
    <property type="entry name" value="polyprenyl_synt"/>
    <property type="match status" value="1"/>
</dbReference>
<evidence type="ECO:0000256" key="2">
    <source>
        <dbReference type="ARBA" id="ARBA00006706"/>
    </source>
</evidence>
<dbReference type="PROSITE" id="PS00723">
    <property type="entry name" value="POLYPRENYL_SYNTHASE_1"/>
    <property type="match status" value="1"/>
</dbReference>
<dbReference type="SFLD" id="SFLDS00005">
    <property type="entry name" value="Isoprenoid_Synthase_Type_I"/>
    <property type="match status" value="1"/>
</dbReference>
<comment type="similarity">
    <text evidence="2 6">Belongs to the FPP/GGPP synthase family.</text>
</comment>
<dbReference type="Proteomes" id="UP000036503">
    <property type="component" value="Unassembled WGS sequence"/>
</dbReference>
<dbReference type="PATRIC" id="fig|1122219.3.peg.1050"/>
<reference evidence="7 8" key="1">
    <citation type="submission" date="2015-06" db="EMBL/GenBank/DDBJ databases">
        <title>Draft genome sequence of beer spoilage bacterium Megasphaera cerevisiae type strain 20462.</title>
        <authorList>
            <person name="Kutumbaka K."/>
            <person name="Pasmowitz J."/>
            <person name="Mategko J."/>
            <person name="Reyes D."/>
            <person name="Friedrich A."/>
            <person name="Han S."/>
            <person name="Martens-Habbena W."/>
            <person name="Neal-McKinney J."/>
            <person name="Janagama H.K."/>
            <person name="Nadala C."/>
            <person name="Samadpour M."/>
        </authorList>
    </citation>
    <scope>NUCLEOTIDE SEQUENCE [LARGE SCALE GENOMIC DNA]</scope>
    <source>
        <strain evidence="7 8">DSM 20462</strain>
    </source>
</reference>
<dbReference type="CDD" id="cd00685">
    <property type="entry name" value="Trans_IPPS_HT"/>
    <property type="match status" value="1"/>
</dbReference>
<comment type="cofactor">
    <cofactor evidence="1">
        <name>Mg(2+)</name>
        <dbReference type="ChEBI" id="CHEBI:18420"/>
    </cofactor>
</comment>
<dbReference type="PROSITE" id="PS00444">
    <property type="entry name" value="POLYPRENYL_SYNTHASE_2"/>
    <property type="match status" value="1"/>
</dbReference>
<sequence length="327" mass="36471">MPKYFTRVSDEQIQKIREYMDLFMGHPFSGTAIGAVLDDAASSQGKMIRPRLLVMASEFGSACREAGDRLYKLAAIVEMTHLASLIHDDIIDDAPLRRGKPSVQSKYGKNAAVYAGDFLMSRISYHLMREGLNHSGMVLSKTVEAMCVGEIGQAACRYKENVTMEEYLRNIHGKTVALFMACCRIGARESGCSEKVAQLLEALGECLGYMFQMRDDLLDFTTDHTQIGKNAHQDFQEGIYTLPVLLALEQPGGREALTPFMQRNAGRILSAEDICRMEQLVTELGGMEKSWNLIHGYQQHAEELIRLLPSCEVAQLLLKLVRKLGAV</sequence>